<protein>
    <submittedName>
        <fullName evidence="2">Uncharacterized protein isoform 2</fullName>
    </submittedName>
</protein>
<feature type="compositionally biased region" description="Polar residues" evidence="1">
    <location>
        <begin position="11"/>
        <end position="38"/>
    </location>
</feature>
<keyword evidence="3" id="KW-1185">Reference proteome</keyword>
<evidence type="ECO:0000313" key="3">
    <source>
        <dbReference type="Proteomes" id="UP000026915"/>
    </source>
</evidence>
<dbReference type="AlphaFoldDB" id="A0A061FPT1"/>
<dbReference type="EMBL" id="CM001888">
    <property type="protein sequence ID" value="EOY19315.1"/>
    <property type="molecule type" value="Genomic_DNA"/>
</dbReference>
<accession>A0A061FPT1</accession>
<dbReference type="HOGENOM" id="CLU_3336570_0_0_1"/>
<evidence type="ECO:0000313" key="2">
    <source>
        <dbReference type="EMBL" id="EOY19315.1"/>
    </source>
</evidence>
<feature type="region of interest" description="Disordered" evidence="1">
    <location>
        <begin position="1"/>
        <end position="38"/>
    </location>
</feature>
<dbReference type="InParanoid" id="A0A061FPT1"/>
<reference evidence="2 3" key="1">
    <citation type="journal article" date="2013" name="Genome Biol.">
        <title>The genome sequence of the most widely cultivated cacao type and its use to identify candidate genes regulating pod color.</title>
        <authorList>
            <person name="Motamayor J.C."/>
            <person name="Mockaitis K."/>
            <person name="Schmutz J."/>
            <person name="Haiminen N."/>
            <person name="Iii D.L."/>
            <person name="Cornejo O."/>
            <person name="Findley S.D."/>
            <person name="Zheng P."/>
            <person name="Utro F."/>
            <person name="Royaert S."/>
            <person name="Saski C."/>
            <person name="Jenkins J."/>
            <person name="Podicheti R."/>
            <person name="Zhao M."/>
            <person name="Scheffler B.E."/>
            <person name="Stack J.C."/>
            <person name="Feltus F.A."/>
            <person name="Mustiga G.M."/>
            <person name="Amores F."/>
            <person name="Phillips W."/>
            <person name="Marelli J.P."/>
            <person name="May G.D."/>
            <person name="Shapiro H."/>
            <person name="Ma J."/>
            <person name="Bustamante C.D."/>
            <person name="Schnell R.J."/>
            <person name="Main D."/>
            <person name="Gilbert D."/>
            <person name="Parida L."/>
            <person name="Kuhn D.N."/>
        </authorList>
    </citation>
    <scope>NUCLEOTIDE SEQUENCE [LARGE SCALE GENOMIC DNA]</scope>
    <source>
        <strain evidence="3">cv. Matina 1-6</strain>
    </source>
</reference>
<organism evidence="2 3">
    <name type="scientific">Theobroma cacao</name>
    <name type="common">Cacao</name>
    <name type="synonym">Cocoa</name>
    <dbReference type="NCBI Taxonomy" id="3641"/>
    <lineage>
        <taxon>Eukaryota</taxon>
        <taxon>Viridiplantae</taxon>
        <taxon>Streptophyta</taxon>
        <taxon>Embryophyta</taxon>
        <taxon>Tracheophyta</taxon>
        <taxon>Spermatophyta</taxon>
        <taxon>Magnoliopsida</taxon>
        <taxon>eudicotyledons</taxon>
        <taxon>Gunneridae</taxon>
        <taxon>Pentapetalae</taxon>
        <taxon>rosids</taxon>
        <taxon>malvids</taxon>
        <taxon>Malvales</taxon>
        <taxon>Malvaceae</taxon>
        <taxon>Byttnerioideae</taxon>
        <taxon>Theobroma</taxon>
    </lineage>
</organism>
<gene>
    <name evidence="2" type="ORF">TCM_044381</name>
</gene>
<evidence type="ECO:0000256" key="1">
    <source>
        <dbReference type="SAM" id="MobiDB-lite"/>
    </source>
</evidence>
<sequence>MSINLRHGMPSTISLSQDNSGRLNSSFTRLIQRGASSS</sequence>
<name>A0A061FPT1_THECC</name>
<proteinExistence type="predicted"/>
<dbReference type="Proteomes" id="UP000026915">
    <property type="component" value="Chromosome 10"/>
</dbReference>
<dbReference type="Gramene" id="EOY19315">
    <property type="protein sequence ID" value="EOY19315"/>
    <property type="gene ID" value="TCM_044381"/>
</dbReference>